<evidence type="ECO:0000313" key="1">
    <source>
        <dbReference type="EMBL" id="RIB28318.1"/>
    </source>
</evidence>
<name>A0A397W287_9GLOM</name>
<dbReference type="AlphaFoldDB" id="A0A397W287"/>
<gene>
    <name evidence="1" type="ORF">C2G38_1523941</name>
</gene>
<dbReference type="Proteomes" id="UP000266673">
    <property type="component" value="Unassembled WGS sequence"/>
</dbReference>
<comment type="caution">
    <text evidence="1">The sequence shown here is derived from an EMBL/GenBank/DDBJ whole genome shotgun (WGS) entry which is preliminary data.</text>
</comment>
<proteinExistence type="predicted"/>
<keyword evidence="2" id="KW-1185">Reference proteome</keyword>
<evidence type="ECO:0000313" key="2">
    <source>
        <dbReference type="Proteomes" id="UP000266673"/>
    </source>
</evidence>
<protein>
    <submittedName>
        <fullName evidence="1">Uncharacterized protein</fullName>
    </submittedName>
</protein>
<organism evidence="1 2">
    <name type="scientific">Gigaspora rosea</name>
    <dbReference type="NCBI Taxonomy" id="44941"/>
    <lineage>
        <taxon>Eukaryota</taxon>
        <taxon>Fungi</taxon>
        <taxon>Fungi incertae sedis</taxon>
        <taxon>Mucoromycota</taxon>
        <taxon>Glomeromycotina</taxon>
        <taxon>Glomeromycetes</taxon>
        <taxon>Diversisporales</taxon>
        <taxon>Gigasporaceae</taxon>
        <taxon>Gigaspora</taxon>
    </lineage>
</organism>
<sequence length="56" mass="6727">MQITVPWRINDSSRFLIFTKQYSYGNRFPHLFENSCNSPNATFLSFFYNSIWVRAL</sequence>
<dbReference type="EMBL" id="QKWP01000069">
    <property type="protein sequence ID" value="RIB28318.1"/>
    <property type="molecule type" value="Genomic_DNA"/>
</dbReference>
<reference evidence="1 2" key="1">
    <citation type="submission" date="2018-06" db="EMBL/GenBank/DDBJ databases">
        <title>Comparative genomics reveals the genomic features of Rhizophagus irregularis, R. cerebriforme, R. diaphanum and Gigaspora rosea, and their symbiotic lifestyle signature.</title>
        <authorList>
            <person name="Morin E."/>
            <person name="San Clemente H."/>
            <person name="Chen E.C.H."/>
            <person name="De La Providencia I."/>
            <person name="Hainaut M."/>
            <person name="Kuo A."/>
            <person name="Kohler A."/>
            <person name="Murat C."/>
            <person name="Tang N."/>
            <person name="Roy S."/>
            <person name="Loubradou J."/>
            <person name="Henrissat B."/>
            <person name="Grigoriev I.V."/>
            <person name="Corradi N."/>
            <person name="Roux C."/>
            <person name="Martin F.M."/>
        </authorList>
    </citation>
    <scope>NUCLEOTIDE SEQUENCE [LARGE SCALE GENOMIC DNA]</scope>
    <source>
        <strain evidence="1 2">DAOM 194757</strain>
    </source>
</reference>
<accession>A0A397W287</accession>